<feature type="region of interest" description="Disordered" evidence="1">
    <location>
        <begin position="238"/>
        <end position="276"/>
    </location>
</feature>
<dbReference type="GO" id="GO:0005737">
    <property type="term" value="C:cytoplasm"/>
    <property type="evidence" value="ECO:0007669"/>
    <property type="project" value="TreeGrafter"/>
</dbReference>
<feature type="region of interest" description="Disordered" evidence="1">
    <location>
        <begin position="331"/>
        <end position="414"/>
    </location>
</feature>
<dbReference type="GO" id="GO:0046872">
    <property type="term" value="F:metal ion binding"/>
    <property type="evidence" value="ECO:0007669"/>
    <property type="project" value="InterPro"/>
</dbReference>
<dbReference type="PROSITE" id="PS51043">
    <property type="entry name" value="DDHD"/>
    <property type="match status" value="1"/>
</dbReference>
<dbReference type="InterPro" id="IPR029058">
    <property type="entry name" value="AB_hydrolase_fold"/>
</dbReference>
<dbReference type="InterPro" id="IPR058055">
    <property type="entry name" value="PA-PLA1"/>
</dbReference>
<dbReference type="AlphaFoldDB" id="A0A8K0SVF7"/>
<name>A0A8K0SVF7_9HYPO</name>
<evidence type="ECO:0000313" key="4">
    <source>
        <dbReference type="Proteomes" id="UP000813444"/>
    </source>
</evidence>
<feature type="compositionally biased region" description="Low complexity" evidence="1">
    <location>
        <begin position="859"/>
        <end position="874"/>
    </location>
</feature>
<dbReference type="Proteomes" id="UP000813444">
    <property type="component" value="Unassembled WGS sequence"/>
</dbReference>
<proteinExistence type="predicted"/>
<dbReference type="Pfam" id="PF23463">
    <property type="entry name" value="WWE_2"/>
    <property type="match status" value="1"/>
</dbReference>
<dbReference type="SUPFAM" id="SSF53474">
    <property type="entry name" value="alpha/beta-Hydrolases"/>
    <property type="match status" value="1"/>
</dbReference>
<dbReference type="Pfam" id="PF23465">
    <property type="entry name" value="DUF7131"/>
    <property type="match status" value="1"/>
</dbReference>
<gene>
    <name evidence="3" type="ORF">B0I35DRAFT_424185</name>
</gene>
<dbReference type="InterPro" id="IPR057826">
    <property type="entry name" value="WWE_C20G8.02"/>
</dbReference>
<dbReference type="Pfam" id="PF02862">
    <property type="entry name" value="DDHD"/>
    <property type="match status" value="1"/>
</dbReference>
<feature type="region of interest" description="Disordered" evidence="1">
    <location>
        <begin position="134"/>
        <end position="171"/>
    </location>
</feature>
<dbReference type="InterPro" id="IPR055555">
    <property type="entry name" value="PA-PLA1_DUF7131"/>
</dbReference>
<sequence>MASGNPEPKAEKSYLASAVDSINPWSGSRTSTPTTSRNESIDAVSDEAMVSEHHGSSHLYGQSIRTYPSDCPPLNVQWFHAVDVPKRKPKLLQKKDVLAEPPKPLGQAKKFIAFSVSDSTALEASYQKLLEASEDASNKRSKRKRTSTLGKQDNMSNTNMSREGSEVSGTSTRVPVNEDYLFDVDIEQRELAPVYWPGPIYEVRRGTWFYQEGSTLRPCEESLAAQLEEGYLETKPWANPVRSRSQSTVTPKASHDNLNAETAQPPPPVPQSHRLAGSYSNSAVTYQDGTVAWLGYDGVISWVTSSVYERFAGGGFMSGVKLIRGFLEPSKAKDKEETAPATALDSSSQKDERQQKLLKRRSAPPSSTNLGVEQPKPRDAPRGVETRRARLERQLSSLIESDGRNRGDTDEDIRKREEEEIQSDYQAQAGETQEREIQHLVLVTHGIGQLISMRADTVNFVHDVNVMRKTLKSVYTNSADLKALNSESGEGPGNCRVQVLPVCWRHLLEFPKQRGKKTERDLGDDDGEEDAYPSLEDITIEGVAFARSLISDLALDVLLYQSAYREDIIRIVLGECNRIVKLFRKRNPNFQGKIHIMGHSLGSAIFFDIACRQREDAPSQGKNNNKLRVWPSHNERPTSSKDKELSFEFDVEHFYCLGSPVGLFQLVKGRTIAARHSPNARPSESPLNPELAADPFLSVPLAKGREGISSVTKLPMSVSSPKCAQLYNIFHPSDPISYRLEPLVSKAMASLKPQALPYTKKSIFSNVAPSSLTGIGYAVGQGVSGLWSLLSSGLTSNVLGRSLGLSHEEVVRLASEANTPISETPPGAGTNITAGGVLTDVNKLGEKREKSNKRKKQLADSSSSTSAANNASKNATLIDDDLETLFSNFQKRRTDMSDGKSKPTEEERNEYKMRIEETKVRALNRNGRVDYSIQESVLDYNPINTIASHLGYWADEDVNHFILSQILSDKSRIRR</sequence>
<feature type="region of interest" description="Disordered" evidence="1">
    <location>
        <begin position="616"/>
        <end position="641"/>
    </location>
</feature>
<reference evidence="3" key="1">
    <citation type="journal article" date="2021" name="Nat. Commun.">
        <title>Genetic determinants of endophytism in the Arabidopsis root mycobiome.</title>
        <authorList>
            <person name="Mesny F."/>
            <person name="Miyauchi S."/>
            <person name="Thiergart T."/>
            <person name="Pickel B."/>
            <person name="Atanasova L."/>
            <person name="Karlsson M."/>
            <person name="Huettel B."/>
            <person name="Barry K.W."/>
            <person name="Haridas S."/>
            <person name="Chen C."/>
            <person name="Bauer D."/>
            <person name="Andreopoulos W."/>
            <person name="Pangilinan J."/>
            <person name="LaButti K."/>
            <person name="Riley R."/>
            <person name="Lipzen A."/>
            <person name="Clum A."/>
            <person name="Drula E."/>
            <person name="Henrissat B."/>
            <person name="Kohler A."/>
            <person name="Grigoriev I.V."/>
            <person name="Martin F.M."/>
            <person name="Hacquard S."/>
        </authorList>
    </citation>
    <scope>NUCLEOTIDE SEQUENCE</scope>
    <source>
        <strain evidence="3">MPI-CAGE-CH-0235</strain>
    </source>
</reference>
<dbReference type="EMBL" id="JAGPNK010000003">
    <property type="protein sequence ID" value="KAH7324443.1"/>
    <property type="molecule type" value="Genomic_DNA"/>
</dbReference>
<dbReference type="PANTHER" id="PTHR23509:SF10">
    <property type="entry name" value="LD21067P"/>
    <property type="match status" value="1"/>
</dbReference>
<feature type="compositionally biased region" description="Polar residues" evidence="1">
    <location>
        <begin position="147"/>
        <end position="171"/>
    </location>
</feature>
<feature type="compositionally biased region" description="Basic and acidic residues" evidence="1">
    <location>
        <begin position="892"/>
        <end position="910"/>
    </location>
</feature>
<feature type="domain" description="DDHD" evidence="2">
    <location>
        <begin position="647"/>
        <end position="968"/>
    </location>
</feature>
<organism evidence="3 4">
    <name type="scientific">Stachybotrys elegans</name>
    <dbReference type="NCBI Taxonomy" id="80388"/>
    <lineage>
        <taxon>Eukaryota</taxon>
        <taxon>Fungi</taxon>
        <taxon>Dikarya</taxon>
        <taxon>Ascomycota</taxon>
        <taxon>Pezizomycotina</taxon>
        <taxon>Sordariomycetes</taxon>
        <taxon>Hypocreomycetidae</taxon>
        <taxon>Hypocreales</taxon>
        <taxon>Stachybotryaceae</taxon>
        <taxon>Stachybotrys</taxon>
    </lineage>
</organism>
<keyword evidence="4" id="KW-1185">Reference proteome</keyword>
<evidence type="ECO:0000256" key="1">
    <source>
        <dbReference type="SAM" id="MobiDB-lite"/>
    </source>
</evidence>
<feature type="compositionally biased region" description="Polar residues" evidence="1">
    <location>
        <begin position="242"/>
        <end position="262"/>
    </location>
</feature>
<feature type="region of interest" description="Disordered" evidence="1">
    <location>
        <begin position="842"/>
        <end position="874"/>
    </location>
</feature>
<dbReference type="InterPro" id="IPR004177">
    <property type="entry name" value="DDHD_dom"/>
</dbReference>
<feature type="compositionally biased region" description="Basic and acidic residues" evidence="1">
    <location>
        <begin position="375"/>
        <end position="393"/>
    </location>
</feature>
<comment type="caution">
    <text evidence="3">The sequence shown here is derived from an EMBL/GenBank/DDBJ whole genome shotgun (WGS) entry which is preliminary data.</text>
</comment>
<accession>A0A8K0SVF7</accession>
<evidence type="ECO:0000259" key="2">
    <source>
        <dbReference type="PROSITE" id="PS51043"/>
    </source>
</evidence>
<dbReference type="SMART" id="SM01127">
    <property type="entry name" value="DDHD"/>
    <property type="match status" value="1"/>
</dbReference>
<dbReference type="GO" id="GO:0004620">
    <property type="term" value="F:phospholipase activity"/>
    <property type="evidence" value="ECO:0007669"/>
    <property type="project" value="TreeGrafter"/>
</dbReference>
<dbReference type="PANTHER" id="PTHR23509">
    <property type="entry name" value="PA-PL1 PHOSPHOLIPASE FAMILY"/>
    <property type="match status" value="1"/>
</dbReference>
<protein>
    <submittedName>
        <fullName evidence="3">DDHD domain-containing protein</fullName>
    </submittedName>
</protein>
<feature type="compositionally biased region" description="Basic and acidic residues" evidence="1">
    <location>
        <begin position="401"/>
        <end position="414"/>
    </location>
</feature>
<feature type="region of interest" description="Disordered" evidence="1">
    <location>
        <begin position="890"/>
        <end position="910"/>
    </location>
</feature>
<dbReference type="OrthoDB" id="431378at2759"/>
<evidence type="ECO:0000313" key="3">
    <source>
        <dbReference type="EMBL" id="KAH7324443.1"/>
    </source>
</evidence>